<dbReference type="Gene3D" id="1.10.287.370">
    <property type="match status" value="1"/>
</dbReference>
<evidence type="ECO:0000313" key="4">
    <source>
        <dbReference type="EMBL" id="KAJ2921550.1"/>
    </source>
</evidence>
<dbReference type="GO" id="GO:0005737">
    <property type="term" value="C:cytoplasm"/>
    <property type="evidence" value="ECO:0007669"/>
    <property type="project" value="TreeGrafter"/>
</dbReference>
<evidence type="ECO:0000256" key="2">
    <source>
        <dbReference type="ARBA" id="ARBA00023186"/>
    </source>
</evidence>
<keyword evidence="2" id="KW-0143">Chaperone</keyword>
<feature type="non-terminal residue" evidence="4">
    <location>
        <position position="1"/>
    </location>
</feature>
<sequence length="126" mass="14296">MSLENKLTDIAGEIQKLQVTSSKAIEARERLDAQLQENELVRKEFTQLTEENTVYKLLGPVLVKQDQAEAKSTVDTRLEFIRSEIKRVEAQIKDLDGQMEKKKEELASVQSAIQIRNRQNASAGQP</sequence>
<proteinExistence type="inferred from homology"/>
<dbReference type="EMBL" id="JANBPK010001581">
    <property type="protein sequence ID" value="KAJ2921550.1"/>
    <property type="molecule type" value="Genomic_DNA"/>
</dbReference>
<dbReference type="FunFam" id="1.10.287.370:FF:000003">
    <property type="entry name" value="Prefoldin subunit 6"/>
    <property type="match status" value="1"/>
</dbReference>
<evidence type="ECO:0000256" key="1">
    <source>
        <dbReference type="ARBA" id="ARBA00008045"/>
    </source>
</evidence>
<dbReference type="PANTHER" id="PTHR21431">
    <property type="entry name" value="PREFOLDIN SUBUNIT 6"/>
    <property type="match status" value="1"/>
</dbReference>
<name>A0A9W8IZ06_9AGAR</name>
<dbReference type="AlphaFoldDB" id="A0A9W8IZ06"/>
<dbReference type="GO" id="GO:0051131">
    <property type="term" value="P:chaperone-mediated protein complex assembly"/>
    <property type="evidence" value="ECO:0007669"/>
    <property type="project" value="TreeGrafter"/>
</dbReference>
<feature type="coiled-coil region" evidence="3">
    <location>
        <begin position="24"/>
        <end position="51"/>
    </location>
</feature>
<accession>A0A9W8IZ06</accession>
<dbReference type="CDD" id="cd23161">
    <property type="entry name" value="Prefoldin_6"/>
    <property type="match status" value="1"/>
</dbReference>
<dbReference type="InterPro" id="IPR002777">
    <property type="entry name" value="PFD_beta-like"/>
</dbReference>
<dbReference type="OrthoDB" id="248120at2759"/>
<dbReference type="InterPro" id="IPR009053">
    <property type="entry name" value="Prefoldin"/>
</dbReference>
<dbReference type="PANTHER" id="PTHR21431:SF0">
    <property type="entry name" value="PREFOLDIN SUBUNIT 6"/>
    <property type="match status" value="1"/>
</dbReference>
<comment type="similarity">
    <text evidence="1">Belongs to the prefoldin subunit beta family.</text>
</comment>
<organism evidence="4 5">
    <name type="scientific">Candolleomyces eurysporus</name>
    <dbReference type="NCBI Taxonomy" id="2828524"/>
    <lineage>
        <taxon>Eukaryota</taxon>
        <taxon>Fungi</taxon>
        <taxon>Dikarya</taxon>
        <taxon>Basidiomycota</taxon>
        <taxon>Agaricomycotina</taxon>
        <taxon>Agaricomycetes</taxon>
        <taxon>Agaricomycetidae</taxon>
        <taxon>Agaricales</taxon>
        <taxon>Agaricineae</taxon>
        <taxon>Psathyrellaceae</taxon>
        <taxon>Candolleomyces</taxon>
    </lineage>
</organism>
<keyword evidence="5" id="KW-1185">Reference proteome</keyword>
<evidence type="ECO:0000313" key="5">
    <source>
        <dbReference type="Proteomes" id="UP001140091"/>
    </source>
</evidence>
<dbReference type="Proteomes" id="UP001140091">
    <property type="component" value="Unassembled WGS sequence"/>
</dbReference>
<evidence type="ECO:0008006" key="6">
    <source>
        <dbReference type="Google" id="ProtNLM"/>
    </source>
</evidence>
<dbReference type="GO" id="GO:0051082">
    <property type="term" value="F:unfolded protein binding"/>
    <property type="evidence" value="ECO:0007669"/>
    <property type="project" value="InterPro"/>
</dbReference>
<reference evidence="4" key="1">
    <citation type="submission" date="2022-06" db="EMBL/GenBank/DDBJ databases">
        <title>Genome Sequence of Candolleomyces eurysporus.</title>
        <authorList>
            <person name="Buettner E."/>
        </authorList>
    </citation>
    <scope>NUCLEOTIDE SEQUENCE</scope>
    <source>
        <strain evidence="4">VTCC 930004</strain>
    </source>
</reference>
<dbReference type="SUPFAM" id="SSF46579">
    <property type="entry name" value="Prefoldin"/>
    <property type="match status" value="1"/>
</dbReference>
<evidence type="ECO:0000256" key="3">
    <source>
        <dbReference type="SAM" id="Coils"/>
    </source>
</evidence>
<dbReference type="Pfam" id="PF01920">
    <property type="entry name" value="Prefoldin_2"/>
    <property type="match status" value="1"/>
</dbReference>
<comment type="caution">
    <text evidence="4">The sequence shown here is derived from an EMBL/GenBank/DDBJ whole genome shotgun (WGS) entry which is preliminary data.</text>
</comment>
<keyword evidence="3" id="KW-0175">Coiled coil</keyword>
<dbReference type="GO" id="GO:0051087">
    <property type="term" value="F:protein-folding chaperone binding"/>
    <property type="evidence" value="ECO:0007669"/>
    <property type="project" value="TreeGrafter"/>
</dbReference>
<feature type="coiled-coil region" evidence="3">
    <location>
        <begin position="78"/>
        <end position="112"/>
    </location>
</feature>
<dbReference type="GO" id="GO:0016272">
    <property type="term" value="C:prefoldin complex"/>
    <property type="evidence" value="ECO:0007669"/>
    <property type="project" value="InterPro"/>
</dbReference>
<protein>
    <recommendedName>
        <fullName evidence="6">Prefoldin subunit 6</fullName>
    </recommendedName>
</protein>
<gene>
    <name evidence="4" type="ORF">H1R20_g15537</name>
</gene>
<dbReference type="GO" id="GO:0006457">
    <property type="term" value="P:protein folding"/>
    <property type="evidence" value="ECO:0007669"/>
    <property type="project" value="InterPro"/>
</dbReference>